<keyword evidence="1" id="KW-0732">Signal</keyword>
<dbReference type="Proteomes" id="UP000193144">
    <property type="component" value="Unassembled WGS sequence"/>
</dbReference>
<reference evidence="2 3" key="1">
    <citation type="submission" date="2016-07" db="EMBL/GenBank/DDBJ databases">
        <title>Pervasive Adenine N6-methylation of Active Genes in Fungi.</title>
        <authorList>
            <consortium name="DOE Joint Genome Institute"/>
            <person name="Mondo S.J."/>
            <person name="Dannebaum R.O."/>
            <person name="Kuo R.C."/>
            <person name="Labutti K."/>
            <person name="Haridas S."/>
            <person name="Kuo A."/>
            <person name="Salamov A."/>
            <person name="Ahrendt S.R."/>
            <person name="Lipzen A."/>
            <person name="Sullivan W."/>
            <person name="Andreopoulos W.B."/>
            <person name="Clum A."/>
            <person name="Lindquist E."/>
            <person name="Daum C."/>
            <person name="Ramamoorthy G.K."/>
            <person name="Gryganskyi A."/>
            <person name="Culley D."/>
            <person name="Magnuson J.K."/>
            <person name="James T.Y."/>
            <person name="O'Malley M.A."/>
            <person name="Stajich J.E."/>
            <person name="Spatafora J.W."/>
            <person name="Visel A."/>
            <person name="Grigoriev I.V."/>
        </authorList>
    </citation>
    <scope>NUCLEOTIDE SEQUENCE [LARGE SCALE GENOMIC DNA]</scope>
    <source>
        <strain evidence="2 3">CBS 115471</strain>
    </source>
</reference>
<keyword evidence="3" id="KW-1185">Reference proteome</keyword>
<dbReference type="EMBL" id="MCFA01000149">
    <property type="protein sequence ID" value="ORY03227.1"/>
    <property type="molecule type" value="Genomic_DNA"/>
</dbReference>
<comment type="caution">
    <text evidence="2">The sequence shown here is derived from an EMBL/GenBank/DDBJ whole genome shotgun (WGS) entry which is preliminary data.</text>
</comment>
<organism evidence="2 3">
    <name type="scientific">Clohesyomyces aquaticus</name>
    <dbReference type="NCBI Taxonomy" id="1231657"/>
    <lineage>
        <taxon>Eukaryota</taxon>
        <taxon>Fungi</taxon>
        <taxon>Dikarya</taxon>
        <taxon>Ascomycota</taxon>
        <taxon>Pezizomycotina</taxon>
        <taxon>Dothideomycetes</taxon>
        <taxon>Pleosporomycetidae</taxon>
        <taxon>Pleosporales</taxon>
        <taxon>Lindgomycetaceae</taxon>
        <taxon>Clohesyomyces</taxon>
    </lineage>
</organism>
<protein>
    <submittedName>
        <fullName evidence="2">Uncharacterized protein</fullName>
    </submittedName>
</protein>
<dbReference type="AlphaFoldDB" id="A0A1Y1YZV2"/>
<evidence type="ECO:0000313" key="3">
    <source>
        <dbReference type="Proteomes" id="UP000193144"/>
    </source>
</evidence>
<accession>A0A1Y1YZV2</accession>
<name>A0A1Y1YZV2_9PLEO</name>
<proteinExistence type="predicted"/>
<gene>
    <name evidence="2" type="ORF">BCR34DRAFT_591654</name>
</gene>
<feature type="signal peptide" evidence="1">
    <location>
        <begin position="1"/>
        <end position="22"/>
    </location>
</feature>
<evidence type="ECO:0000313" key="2">
    <source>
        <dbReference type="EMBL" id="ORY03227.1"/>
    </source>
</evidence>
<sequence length="120" mass="13314">MPIYSRFFPALLFLSAVILARCGPTPSFSKSGIQYRDEPRAIDVDNSCSEDQRKLIIQTLVDAKNMSQSVPKDMDLMSDPVALDIFGIYPMIAHSQSVFPEILNKVAETRGTESCVKKGD</sequence>
<evidence type="ECO:0000256" key="1">
    <source>
        <dbReference type="SAM" id="SignalP"/>
    </source>
</evidence>
<feature type="chain" id="PRO_5011965674" evidence="1">
    <location>
        <begin position="23"/>
        <end position="120"/>
    </location>
</feature>